<accession>A0A9D1Z5R5</accession>
<organism evidence="1 2">
    <name type="scientific">Candidatus Intestinimonas merdavium</name>
    <dbReference type="NCBI Taxonomy" id="2838622"/>
    <lineage>
        <taxon>Bacteria</taxon>
        <taxon>Bacillati</taxon>
        <taxon>Bacillota</taxon>
        <taxon>Clostridia</taxon>
        <taxon>Eubacteriales</taxon>
        <taxon>Intestinimonas</taxon>
    </lineage>
</organism>
<dbReference type="AlphaFoldDB" id="A0A9D1Z5R5"/>
<dbReference type="EMBL" id="DXCX01000124">
    <property type="protein sequence ID" value="HIY74584.1"/>
    <property type="molecule type" value="Genomic_DNA"/>
</dbReference>
<reference evidence="1" key="1">
    <citation type="journal article" date="2021" name="PeerJ">
        <title>Extensive microbial diversity within the chicken gut microbiome revealed by metagenomics and culture.</title>
        <authorList>
            <person name="Gilroy R."/>
            <person name="Ravi A."/>
            <person name="Getino M."/>
            <person name="Pursley I."/>
            <person name="Horton D.L."/>
            <person name="Alikhan N.F."/>
            <person name="Baker D."/>
            <person name="Gharbi K."/>
            <person name="Hall N."/>
            <person name="Watson M."/>
            <person name="Adriaenssens E.M."/>
            <person name="Foster-Nyarko E."/>
            <person name="Jarju S."/>
            <person name="Secka A."/>
            <person name="Antonio M."/>
            <person name="Oren A."/>
            <person name="Chaudhuri R.R."/>
            <person name="La Ragione R."/>
            <person name="Hildebrand F."/>
            <person name="Pallen M.J."/>
        </authorList>
    </citation>
    <scope>NUCLEOTIDE SEQUENCE</scope>
    <source>
        <strain evidence="1">CHK33-7979</strain>
    </source>
</reference>
<evidence type="ECO:0000313" key="2">
    <source>
        <dbReference type="Proteomes" id="UP000886824"/>
    </source>
</evidence>
<gene>
    <name evidence="1" type="ORF">H9826_11560</name>
</gene>
<proteinExistence type="predicted"/>
<comment type="caution">
    <text evidence="1">The sequence shown here is derived from an EMBL/GenBank/DDBJ whole genome shotgun (WGS) entry which is preliminary data.</text>
</comment>
<dbReference type="Pfam" id="PF14205">
    <property type="entry name" value="Cys_rich_KTR"/>
    <property type="match status" value="1"/>
</dbReference>
<protein>
    <submittedName>
        <fullName evidence="1">Uncharacterized protein</fullName>
    </submittedName>
</protein>
<evidence type="ECO:0000313" key="1">
    <source>
        <dbReference type="EMBL" id="HIY74584.1"/>
    </source>
</evidence>
<name>A0A9D1Z5R5_9FIRM</name>
<dbReference type="Proteomes" id="UP000886824">
    <property type="component" value="Unassembled WGS sequence"/>
</dbReference>
<dbReference type="InterPro" id="IPR025957">
    <property type="entry name" value="Cys_rich_KTR"/>
</dbReference>
<reference evidence="1" key="2">
    <citation type="submission" date="2021-04" db="EMBL/GenBank/DDBJ databases">
        <authorList>
            <person name="Gilroy R."/>
        </authorList>
    </citation>
    <scope>NUCLEOTIDE SEQUENCE</scope>
    <source>
        <strain evidence="1">CHK33-7979</strain>
    </source>
</reference>
<sequence length="48" mass="5459">MCPSCGKQRVLRIYPETRAKCLQVYCKRCGHEHIVNIDECLCQSACAT</sequence>